<dbReference type="Pfam" id="PF01755">
    <property type="entry name" value="Glyco_transf_25"/>
    <property type="match status" value="1"/>
</dbReference>
<evidence type="ECO:0000313" key="2">
    <source>
        <dbReference type="EMBL" id="MDH1318565.1"/>
    </source>
</evidence>
<organism evidence="2 3">
    <name type="scientific">Enterobacter bugandensis</name>
    <dbReference type="NCBI Taxonomy" id="881260"/>
    <lineage>
        <taxon>Bacteria</taxon>
        <taxon>Pseudomonadati</taxon>
        <taxon>Pseudomonadota</taxon>
        <taxon>Gammaproteobacteria</taxon>
        <taxon>Enterobacterales</taxon>
        <taxon>Enterobacteriaceae</taxon>
        <taxon>Enterobacter</taxon>
    </lineage>
</organism>
<dbReference type="EMBL" id="JAOCAP010000003">
    <property type="protein sequence ID" value="MDH1318565.1"/>
    <property type="molecule type" value="Genomic_DNA"/>
</dbReference>
<dbReference type="AlphaFoldDB" id="A0AA42PR91"/>
<evidence type="ECO:0000259" key="1">
    <source>
        <dbReference type="Pfam" id="PF01755"/>
    </source>
</evidence>
<sequence length="250" mass="28754">MKIYIINLEGDTERRESMESQAKRLNLDYELIPAVNGKCIPENVFSLLKREHSYAVTPGEIGCSLSHLTVYKALDASKDDCALVLEDDIFLPEDISLFLDEIELSIPKNIPYVYLLSRVNHYNNKSILKLANGHTVHDVYNAAFSHAYIINKAAARILYKKLFPVWCVADQWQTFKEFGFINLRGIIPEYINTNPVYESVTTIGNRNDDITMKKKNEAWKAIYSSRSFKVKIAKACTLLFHRPFQKIIKQ</sequence>
<feature type="domain" description="Glycosyl transferase family 25" evidence="1">
    <location>
        <begin position="2"/>
        <end position="161"/>
    </location>
</feature>
<comment type="caution">
    <text evidence="2">The sequence shown here is derived from an EMBL/GenBank/DDBJ whole genome shotgun (WGS) entry which is preliminary data.</text>
</comment>
<proteinExistence type="predicted"/>
<reference evidence="2" key="1">
    <citation type="submission" date="2022-09" db="EMBL/GenBank/DDBJ databases">
        <title>Intensive care unit water sources are persistently colonized with multi-drug resistant bacteria and are the site of extensive horizontal gene transfer of antibiotic resistance genes.</title>
        <authorList>
            <person name="Diorio-Toth L."/>
        </authorList>
    </citation>
    <scope>NUCLEOTIDE SEQUENCE</scope>
    <source>
        <strain evidence="2">GD03936</strain>
    </source>
</reference>
<dbReference type="Proteomes" id="UP001158416">
    <property type="component" value="Unassembled WGS sequence"/>
</dbReference>
<dbReference type="RefSeq" id="WP_062935964.1">
    <property type="nucleotide sequence ID" value="NZ_FJYI01000011.1"/>
</dbReference>
<protein>
    <submittedName>
        <fullName evidence="2">Glycosyltransferase family 25 protein</fullName>
    </submittedName>
</protein>
<accession>A0AA42PR91</accession>
<dbReference type="InterPro" id="IPR002654">
    <property type="entry name" value="Glyco_trans_25"/>
</dbReference>
<evidence type="ECO:0000313" key="3">
    <source>
        <dbReference type="Proteomes" id="UP001158416"/>
    </source>
</evidence>
<gene>
    <name evidence="2" type="ORF">N5C39_09325</name>
</gene>
<name>A0AA42PR91_9ENTR</name>
<dbReference type="CDD" id="cd06532">
    <property type="entry name" value="Glyco_transf_25"/>
    <property type="match status" value="1"/>
</dbReference>